<dbReference type="EC" id="3.1.1.47" evidence="1"/>
<dbReference type="SUPFAM" id="SSF53474">
    <property type="entry name" value="alpha/beta-Hydrolases"/>
    <property type="match status" value="1"/>
</dbReference>
<evidence type="ECO:0000256" key="5">
    <source>
        <dbReference type="SAM" id="SignalP"/>
    </source>
</evidence>
<dbReference type="Gene3D" id="3.40.50.1820">
    <property type="entry name" value="alpha/beta hydrolase"/>
    <property type="match status" value="1"/>
</dbReference>
<evidence type="ECO:0000256" key="3">
    <source>
        <dbReference type="ARBA" id="ARBA00022963"/>
    </source>
</evidence>
<dbReference type="PANTHER" id="PTHR10272">
    <property type="entry name" value="PLATELET-ACTIVATING FACTOR ACETYLHYDROLASE"/>
    <property type="match status" value="1"/>
</dbReference>
<evidence type="ECO:0000256" key="4">
    <source>
        <dbReference type="ARBA" id="ARBA00023098"/>
    </source>
</evidence>
<sequence length="397" mass="43503">MISAMSIALVVLLALFQSSRAILIPPPDTKTHGFEVAVAQFSLTDTAHKDPYMPTEDRKIMLSLFMPVNRTYCSYACQNSYMPPQTAQVADQQFLLNATEGVFEQMEYMSCCGATMDIDASKYPVVILEPHVDTSRFLYANLARYMSANGAVVVLIDHPGDASIVQFPYSRKRSLATVYNRGNVALSNLSPINPWNGTVTQVLDMRTQDIKFALSQLGSVSLLKQQFPFLGFSSPLDTSSYSIVGHGLGGTVATSLSFSDKRVRFSINLSGTPPLLNTSTRAAPIFFFGRANFRRQDDIHWPTTWSHLTGPATEFDLQNSDIFDFSDLPIIVELAHNEGGMKHVQGKGLGGSGPWGNHAVKCFMEGVLKKELLADESALNDCVGMFEGMVPYTGGAH</sequence>
<dbReference type="InterPro" id="IPR029058">
    <property type="entry name" value="AB_hydrolase_fold"/>
</dbReference>
<evidence type="ECO:0000256" key="1">
    <source>
        <dbReference type="ARBA" id="ARBA00013201"/>
    </source>
</evidence>
<keyword evidence="2" id="KW-0378">Hydrolase</keyword>
<accession>A0A9P4L7A2</accession>
<evidence type="ECO:0000256" key="2">
    <source>
        <dbReference type="ARBA" id="ARBA00022801"/>
    </source>
</evidence>
<dbReference type="Proteomes" id="UP000800039">
    <property type="component" value="Unassembled WGS sequence"/>
</dbReference>
<keyword evidence="3" id="KW-0442">Lipid degradation</keyword>
<evidence type="ECO:0000313" key="6">
    <source>
        <dbReference type="EMBL" id="KAF1844102.1"/>
    </source>
</evidence>
<name>A0A9P4L7A2_9PLEO</name>
<dbReference type="Pfam" id="PF03403">
    <property type="entry name" value="PAF-AH_p_II"/>
    <property type="match status" value="1"/>
</dbReference>
<dbReference type="PANTHER" id="PTHR10272:SF14">
    <property type="entry name" value="PAF ACETYLHYDROLASE FAMILY PROTEIN"/>
    <property type="match status" value="1"/>
</dbReference>
<keyword evidence="5" id="KW-0732">Signal</keyword>
<feature type="chain" id="PRO_5040397718" description="1-alkyl-2-acetylglycerophosphocholine esterase" evidence="5">
    <location>
        <begin position="22"/>
        <end position="397"/>
    </location>
</feature>
<dbReference type="GO" id="GO:0003847">
    <property type="term" value="F:1-alkyl-2-acetylglycerophosphocholine esterase activity"/>
    <property type="evidence" value="ECO:0007669"/>
    <property type="project" value="UniProtKB-EC"/>
</dbReference>
<keyword evidence="4" id="KW-0443">Lipid metabolism</keyword>
<organism evidence="6 7">
    <name type="scientific">Cucurbitaria berberidis CBS 394.84</name>
    <dbReference type="NCBI Taxonomy" id="1168544"/>
    <lineage>
        <taxon>Eukaryota</taxon>
        <taxon>Fungi</taxon>
        <taxon>Dikarya</taxon>
        <taxon>Ascomycota</taxon>
        <taxon>Pezizomycotina</taxon>
        <taxon>Dothideomycetes</taxon>
        <taxon>Pleosporomycetidae</taxon>
        <taxon>Pleosporales</taxon>
        <taxon>Pleosporineae</taxon>
        <taxon>Cucurbitariaceae</taxon>
        <taxon>Cucurbitaria</taxon>
    </lineage>
</organism>
<gene>
    <name evidence="6" type="ORF">K460DRAFT_157641</name>
</gene>
<dbReference type="RefSeq" id="XP_040786665.1">
    <property type="nucleotide sequence ID" value="XM_040926861.1"/>
</dbReference>
<reference evidence="6" key="1">
    <citation type="submission" date="2020-01" db="EMBL/GenBank/DDBJ databases">
        <authorList>
            <consortium name="DOE Joint Genome Institute"/>
            <person name="Haridas S."/>
            <person name="Albert R."/>
            <person name="Binder M."/>
            <person name="Bloem J."/>
            <person name="Labutti K."/>
            <person name="Salamov A."/>
            <person name="Andreopoulos B."/>
            <person name="Baker S.E."/>
            <person name="Barry K."/>
            <person name="Bills G."/>
            <person name="Bluhm B.H."/>
            <person name="Cannon C."/>
            <person name="Castanera R."/>
            <person name="Culley D.E."/>
            <person name="Daum C."/>
            <person name="Ezra D."/>
            <person name="Gonzalez J.B."/>
            <person name="Henrissat B."/>
            <person name="Kuo A."/>
            <person name="Liang C."/>
            <person name="Lipzen A."/>
            <person name="Lutzoni F."/>
            <person name="Magnuson J."/>
            <person name="Mondo S."/>
            <person name="Nolan M."/>
            <person name="Ohm R."/>
            <person name="Pangilinan J."/>
            <person name="Park H.-J."/>
            <person name="Ramirez L."/>
            <person name="Alfaro M."/>
            <person name="Sun H."/>
            <person name="Tritt A."/>
            <person name="Yoshinaga Y."/>
            <person name="Zwiers L.-H."/>
            <person name="Turgeon B.G."/>
            <person name="Goodwin S.B."/>
            <person name="Spatafora J.W."/>
            <person name="Crous P.W."/>
            <person name="Grigoriev I.V."/>
        </authorList>
    </citation>
    <scope>NUCLEOTIDE SEQUENCE</scope>
    <source>
        <strain evidence="6">CBS 394.84</strain>
    </source>
</reference>
<keyword evidence="7" id="KW-1185">Reference proteome</keyword>
<feature type="signal peptide" evidence="5">
    <location>
        <begin position="1"/>
        <end position="21"/>
    </location>
</feature>
<proteinExistence type="predicted"/>
<dbReference type="OrthoDB" id="2363873at2759"/>
<evidence type="ECO:0000313" key="7">
    <source>
        <dbReference type="Proteomes" id="UP000800039"/>
    </source>
</evidence>
<dbReference type="GO" id="GO:0016042">
    <property type="term" value="P:lipid catabolic process"/>
    <property type="evidence" value="ECO:0007669"/>
    <property type="project" value="UniProtKB-KW"/>
</dbReference>
<dbReference type="AlphaFoldDB" id="A0A9P4L7A2"/>
<dbReference type="GeneID" id="63844113"/>
<comment type="caution">
    <text evidence="6">The sequence shown here is derived from an EMBL/GenBank/DDBJ whole genome shotgun (WGS) entry which is preliminary data.</text>
</comment>
<protein>
    <recommendedName>
        <fullName evidence="1">1-alkyl-2-acetylglycerophosphocholine esterase</fullName>
        <ecNumber evidence="1">3.1.1.47</ecNumber>
    </recommendedName>
</protein>
<dbReference type="EMBL" id="ML976617">
    <property type="protein sequence ID" value="KAF1844102.1"/>
    <property type="molecule type" value="Genomic_DNA"/>
</dbReference>